<evidence type="ECO:0000259" key="6">
    <source>
        <dbReference type="Pfam" id="PF21157"/>
    </source>
</evidence>
<dbReference type="Gene3D" id="1.20.120.910">
    <property type="entry name" value="DksA, coiled-coil domain"/>
    <property type="match status" value="1"/>
</dbReference>
<evidence type="ECO:0000259" key="5">
    <source>
        <dbReference type="Pfam" id="PF01258"/>
    </source>
</evidence>
<dbReference type="AlphaFoldDB" id="H3ZDM0"/>
<dbReference type="Pfam" id="PF01258">
    <property type="entry name" value="zf-dskA_traR"/>
    <property type="match status" value="1"/>
</dbReference>
<dbReference type="InterPro" id="IPR037187">
    <property type="entry name" value="DnaK_N"/>
</dbReference>
<keyword evidence="1" id="KW-0479">Metal-binding</keyword>
<evidence type="ECO:0000313" key="7">
    <source>
        <dbReference type="EMBL" id="EHR41394.1"/>
    </source>
</evidence>
<keyword evidence="2" id="KW-0863">Zinc-finger</keyword>
<dbReference type="Pfam" id="PF21157">
    <property type="entry name" value="DksA_N"/>
    <property type="match status" value="1"/>
</dbReference>
<dbReference type="PANTHER" id="PTHR33823">
    <property type="entry name" value="RNA POLYMERASE-BINDING TRANSCRIPTION FACTOR DKSA-RELATED"/>
    <property type="match status" value="1"/>
</dbReference>
<evidence type="ECO:0000256" key="3">
    <source>
        <dbReference type="ARBA" id="ARBA00022833"/>
    </source>
</evidence>
<dbReference type="eggNOG" id="COG1734">
    <property type="taxonomic scope" value="Bacteria"/>
</dbReference>
<comment type="caution">
    <text evidence="7">The sequence shown here is derived from an EMBL/GenBank/DDBJ whole genome shotgun (WGS) entry which is preliminary data.</text>
</comment>
<evidence type="ECO:0000256" key="2">
    <source>
        <dbReference type="ARBA" id="ARBA00022771"/>
    </source>
</evidence>
<evidence type="ECO:0000256" key="4">
    <source>
        <dbReference type="PROSITE-ProRule" id="PRU00510"/>
    </source>
</evidence>
<dbReference type="STRING" id="1129374.AJE_07226"/>
<proteinExistence type="predicted"/>
<dbReference type="SUPFAM" id="SSF57716">
    <property type="entry name" value="Glucocorticoid receptor-like (DNA-binding domain)"/>
    <property type="match status" value="1"/>
</dbReference>
<dbReference type="PANTHER" id="PTHR33823:SF2">
    <property type="entry name" value="RNA POLYMERASE-BINDING TRANSCRIPTION FACTOR DKSA"/>
    <property type="match status" value="1"/>
</dbReference>
<keyword evidence="8" id="KW-1185">Reference proteome</keyword>
<sequence length="144" mass="17007">MTAEYLSQRAEQHARLLASPDEDYMNEEQLEFFKGYLLDLKQRTMLHIDELKQQLSSPPELSDEVDRAQYEEESRLSLRIMDRERKLLPKIDQALKRIARKEFGYCLETGEPIGLARLFIRPVSEYCADVKLLHEGAEKHFYDE</sequence>
<dbReference type="PROSITE" id="PS51128">
    <property type="entry name" value="ZF_DKSA_2"/>
    <property type="match status" value="1"/>
</dbReference>
<evidence type="ECO:0000313" key="8">
    <source>
        <dbReference type="Proteomes" id="UP000012046"/>
    </source>
</evidence>
<organism evidence="7 8">
    <name type="scientific">Alishewanella jeotgali KCTC 22429</name>
    <dbReference type="NCBI Taxonomy" id="1129374"/>
    <lineage>
        <taxon>Bacteria</taxon>
        <taxon>Pseudomonadati</taxon>
        <taxon>Pseudomonadota</taxon>
        <taxon>Gammaproteobacteria</taxon>
        <taxon>Alteromonadales</taxon>
        <taxon>Alteromonadaceae</taxon>
        <taxon>Alishewanella</taxon>
    </lineage>
</organism>
<feature type="domain" description="DnaK suppressor protein DksA N-terminal" evidence="6">
    <location>
        <begin position="29"/>
        <end position="98"/>
    </location>
</feature>
<feature type="zinc finger region" description="dksA C4-type" evidence="4">
    <location>
        <begin position="106"/>
        <end position="130"/>
    </location>
</feature>
<dbReference type="InterPro" id="IPR000962">
    <property type="entry name" value="Znf_DskA_TraR"/>
</dbReference>
<dbReference type="SUPFAM" id="SSF109635">
    <property type="entry name" value="DnaK suppressor protein DksA, alpha-hairpin domain"/>
    <property type="match status" value="1"/>
</dbReference>
<dbReference type="InterPro" id="IPR048489">
    <property type="entry name" value="DksA_N"/>
</dbReference>
<dbReference type="Proteomes" id="UP000012046">
    <property type="component" value="Unassembled WGS sequence"/>
</dbReference>
<protein>
    <submittedName>
        <fullName evidence="7">DnaK suppressor protein</fullName>
    </submittedName>
</protein>
<keyword evidence="3" id="KW-0862">Zinc</keyword>
<feature type="domain" description="Zinc finger DksA/TraR C4-type" evidence="5">
    <location>
        <begin position="102"/>
        <end position="129"/>
    </location>
</feature>
<dbReference type="PATRIC" id="fig|1129374.4.peg.1445"/>
<reference evidence="7 8" key="1">
    <citation type="journal article" date="2012" name="J. Bacteriol.">
        <title>Genome Sequence of Extracellular-Protease-Producing Alishewanella jeotgali Isolated from Traditional Korean Fermented Seafood.</title>
        <authorList>
            <person name="Jung J."/>
            <person name="Chun J."/>
            <person name="Park W."/>
        </authorList>
    </citation>
    <scope>NUCLEOTIDE SEQUENCE [LARGE SCALE GENOMIC DNA]</scope>
    <source>
        <strain evidence="7 8">KCTC 22429</strain>
    </source>
</reference>
<gene>
    <name evidence="7" type="ORF">AJE_07226</name>
</gene>
<name>H3ZDM0_9ALTE</name>
<dbReference type="EMBL" id="AHTH01000017">
    <property type="protein sequence ID" value="EHR41394.1"/>
    <property type="molecule type" value="Genomic_DNA"/>
</dbReference>
<dbReference type="GO" id="GO:0008270">
    <property type="term" value="F:zinc ion binding"/>
    <property type="evidence" value="ECO:0007669"/>
    <property type="project" value="UniProtKB-KW"/>
</dbReference>
<evidence type="ECO:0000256" key="1">
    <source>
        <dbReference type="ARBA" id="ARBA00022723"/>
    </source>
</evidence>
<accession>H3ZDM0</accession>
<dbReference type="RefSeq" id="WP_008950311.1">
    <property type="nucleotide sequence ID" value="NZ_AHTH01000017.1"/>
</dbReference>